<accession>A0ABR5JUT0</accession>
<gene>
    <name evidence="1" type="ORF">OX90_02410</name>
</gene>
<reference evidence="1 2" key="1">
    <citation type="submission" date="2014-12" db="EMBL/GenBank/DDBJ databases">
        <authorList>
            <person name="Baeyen S."/>
        </authorList>
    </citation>
    <scope>NUCLEOTIDE SEQUENCE [LARGE SCALE GENOMIC DNA]</scope>
    <source>
        <strain evidence="1 2">LMG 28496</strain>
    </source>
</reference>
<name>A0ABR5JUT0_9PSED</name>
<protein>
    <submittedName>
        <fullName evidence="1">Uncharacterized protein</fullName>
    </submittedName>
</protein>
<keyword evidence="2" id="KW-1185">Reference proteome</keyword>
<sequence length="66" mass="7341">MIVCRLQPVHDSALLQALCQSLYQIFMHNWPIKICVRGQICARALKVPQSTVFAGIEKDGEKKSGA</sequence>
<proteinExistence type="predicted"/>
<dbReference type="Proteomes" id="UP000037201">
    <property type="component" value="Unassembled WGS sequence"/>
</dbReference>
<organism evidence="1 2">
    <name type="scientific">Pseudomonas coronafaciens pv. porri</name>
    <dbReference type="NCBI Taxonomy" id="83964"/>
    <lineage>
        <taxon>Bacteria</taxon>
        <taxon>Pseudomonadati</taxon>
        <taxon>Pseudomonadota</taxon>
        <taxon>Gammaproteobacteria</taxon>
        <taxon>Pseudomonadales</taxon>
        <taxon>Pseudomonadaceae</taxon>
        <taxon>Pseudomonas</taxon>
        <taxon>Pseudomonas coronafaciens</taxon>
    </lineage>
</organism>
<reference evidence="1 2" key="2">
    <citation type="submission" date="2015-09" db="EMBL/GenBank/DDBJ databases">
        <title>Genome analysis of Pseudomonas syringae pv. porri LMG.</title>
        <authorList>
            <person name="Rombouts S."/>
        </authorList>
    </citation>
    <scope>NUCLEOTIDE SEQUENCE [LARGE SCALE GENOMIC DNA]</scope>
    <source>
        <strain evidence="1 2">LMG 28496</strain>
    </source>
</reference>
<comment type="caution">
    <text evidence="1">The sequence shown here is derived from an EMBL/GenBank/DDBJ whole genome shotgun (WGS) entry which is preliminary data.</text>
</comment>
<evidence type="ECO:0000313" key="2">
    <source>
        <dbReference type="Proteomes" id="UP000037201"/>
    </source>
</evidence>
<evidence type="ECO:0000313" key="1">
    <source>
        <dbReference type="EMBL" id="KOP61150.1"/>
    </source>
</evidence>
<dbReference type="EMBL" id="JUEU01000018">
    <property type="protein sequence ID" value="KOP61150.1"/>
    <property type="molecule type" value="Genomic_DNA"/>
</dbReference>